<proteinExistence type="predicted"/>
<gene>
    <name evidence="1" type="ORF">IDH44_03055</name>
</gene>
<organism evidence="1 2">
    <name type="scientific">Paenibacillus sabuli</name>
    <dbReference type="NCBI Taxonomy" id="2772509"/>
    <lineage>
        <taxon>Bacteria</taxon>
        <taxon>Bacillati</taxon>
        <taxon>Bacillota</taxon>
        <taxon>Bacilli</taxon>
        <taxon>Bacillales</taxon>
        <taxon>Paenibacillaceae</taxon>
        <taxon>Paenibacillus</taxon>
    </lineage>
</organism>
<protein>
    <recommendedName>
        <fullName evidence="3">YhcH/YjgK/YiaL family protein</fullName>
    </recommendedName>
</protein>
<evidence type="ECO:0000313" key="1">
    <source>
        <dbReference type="EMBL" id="MBD2844154.1"/>
    </source>
</evidence>
<evidence type="ECO:0000313" key="2">
    <source>
        <dbReference type="Proteomes" id="UP000621560"/>
    </source>
</evidence>
<dbReference type="Gene3D" id="2.60.120.370">
    <property type="entry name" value="YhcH/YjgK/YiaL"/>
    <property type="match status" value="1"/>
</dbReference>
<dbReference type="AlphaFoldDB" id="A0A927GQ48"/>
<evidence type="ECO:0008006" key="3">
    <source>
        <dbReference type="Google" id="ProtNLM"/>
    </source>
</evidence>
<keyword evidence="2" id="KW-1185">Reference proteome</keyword>
<dbReference type="EMBL" id="JACXIZ010000008">
    <property type="protein sequence ID" value="MBD2844154.1"/>
    <property type="molecule type" value="Genomic_DNA"/>
</dbReference>
<accession>A0A927GQ48</accession>
<dbReference type="SUPFAM" id="SSF51197">
    <property type="entry name" value="Clavaminate synthase-like"/>
    <property type="match status" value="1"/>
</dbReference>
<sequence length="31" mass="3452">MFFFPADGHKVKCHLNGSSHVKKAVIKIKIA</sequence>
<name>A0A927GQ48_9BACL</name>
<dbReference type="Proteomes" id="UP000621560">
    <property type="component" value="Unassembled WGS sequence"/>
</dbReference>
<reference evidence="1" key="1">
    <citation type="submission" date="2020-09" db="EMBL/GenBank/DDBJ databases">
        <title>A novel bacterium of genus Paenibacillus, isolated from South China Sea.</title>
        <authorList>
            <person name="Huang H."/>
            <person name="Mo K."/>
            <person name="Hu Y."/>
        </authorList>
    </citation>
    <scope>NUCLEOTIDE SEQUENCE</scope>
    <source>
        <strain evidence="1">IB182496</strain>
    </source>
</reference>
<dbReference type="InterPro" id="IPR037012">
    <property type="entry name" value="NanQ/TabA/YiaL_sf"/>
</dbReference>
<comment type="caution">
    <text evidence="1">The sequence shown here is derived from an EMBL/GenBank/DDBJ whole genome shotgun (WGS) entry which is preliminary data.</text>
</comment>